<reference evidence="4 5" key="1">
    <citation type="journal article" date="2017" name="Nat. Commun.">
        <title>In situ click chemistry generation of cyclooxygenase-2 inhibitors.</title>
        <authorList>
            <person name="Bhardwaj A."/>
            <person name="Kaur J."/>
            <person name="Wuest M."/>
            <person name="Wuest F."/>
        </authorList>
    </citation>
    <scope>NUCLEOTIDE SEQUENCE [LARGE SCALE GENOMIC DNA]</scope>
    <source>
        <strain evidence="4">S2_018_000_R2_106</strain>
    </source>
</reference>
<evidence type="ECO:0000256" key="1">
    <source>
        <dbReference type="SAM" id="MobiDB-lite"/>
    </source>
</evidence>
<organism evidence="4 5">
    <name type="scientific">Blastochloris viridis</name>
    <name type="common">Rhodopseudomonas viridis</name>
    <dbReference type="NCBI Taxonomy" id="1079"/>
    <lineage>
        <taxon>Bacteria</taxon>
        <taxon>Pseudomonadati</taxon>
        <taxon>Pseudomonadota</taxon>
        <taxon>Alphaproteobacteria</taxon>
        <taxon>Hyphomicrobiales</taxon>
        <taxon>Blastochloridaceae</taxon>
        <taxon>Blastochloris</taxon>
    </lineage>
</organism>
<feature type="transmembrane region" description="Helical" evidence="2">
    <location>
        <begin position="33"/>
        <end position="53"/>
    </location>
</feature>
<dbReference type="GO" id="GO:0004222">
    <property type="term" value="F:metalloendopeptidase activity"/>
    <property type="evidence" value="ECO:0007669"/>
    <property type="project" value="TreeGrafter"/>
</dbReference>
<dbReference type="FunFam" id="2.70.70.10:FF:000006">
    <property type="entry name" value="M23 family peptidase"/>
    <property type="match status" value="1"/>
</dbReference>
<dbReference type="AlphaFoldDB" id="A0A6N4RCL1"/>
<keyword evidence="2" id="KW-0472">Membrane</keyword>
<sequence length="358" mass="39299">MLPRIRQLLNHRLTLTVALTDTGNLHTFRVRSAWLICAALFAVSGWLGMVLAGDLAGARLTATLTGNTEVKYYLDMIAELRSQRDAEREQMRTIAQQLGVLQARLDRFDALGNKLKAEGTIIDVSGTVDYETEEGIPDEGGRGGPEELPPMSTIPSMEDVRMQVTSLTEKADFAEIALETSLAMAIRNSLGAGSGGGIPYLWPVITDTYRLSSPFGWRSDPFRKTRKWHGGMDIADRMGSPIIAAADGTVTFVGWRMGYGNLVEVKHENGFTTRYGHLTRGTVKEGDVVNAGDLVALMGSTGRSTGSHLHFEVRKDGNVLNPLAFIKDTRDQVLQMARSGRGDELLADYKRQNRSARK</sequence>
<accession>A0A6N4RCL1</accession>
<dbReference type="Gene3D" id="2.70.70.10">
    <property type="entry name" value="Glucose Permease (Domain IIA)"/>
    <property type="match status" value="1"/>
</dbReference>
<dbReference type="InterPro" id="IPR050570">
    <property type="entry name" value="Cell_wall_metabolism_enzyme"/>
</dbReference>
<feature type="region of interest" description="Disordered" evidence="1">
    <location>
        <begin position="132"/>
        <end position="153"/>
    </location>
</feature>
<dbReference type="CDD" id="cd12797">
    <property type="entry name" value="M23_peptidase"/>
    <property type="match status" value="1"/>
</dbReference>
<evidence type="ECO:0000256" key="2">
    <source>
        <dbReference type="SAM" id="Phobius"/>
    </source>
</evidence>
<proteinExistence type="predicted"/>
<evidence type="ECO:0000313" key="4">
    <source>
        <dbReference type="EMBL" id="TKW61755.1"/>
    </source>
</evidence>
<keyword evidence="2" id="KW-1133">Transmembrane helix</keyword>
<dbReference type="PANTHER" id="PTHR21666">
    <property type="entry name" value="PEPTIDASE-RELATED"/>
    <property type="match status" value="1"/>
</dbReference>
<name>A0A6N4RCL1_BLAVI</name>
<gene>
    <name evidence="4" type="ORF">DI628_03790</name>
</gene>
<evidence type="ECO:0000259" key="3">
    <source>
        <dbReference type="Pfam" id="PF01551"/>
    </source>
</evidence>
<dbReference type="SUPFAM" id="SSF51261">
    <property type="entry name" value="Duplicated hybrid motif"/>
    <property type="match status" value="1"/>
</dbReference>
<feature type="domain" description="M23ase beta-sheet core" evidence="3">
    <location>
        <begin position="229"/>
        <end position="322"/>
    </location>
</feature>
<dbReference type="EMBL" id="VAFM01000001">
    <property type="protein sequence ID" value="TKW61755.1"/>
    <property type="molecule type" value="Genomic_DNA"/>
</dbReference>
<dbReference type="Proteomes" id="UP000320948">
    <property type="component" value="Unassembled WGS sequence"/>
</dbReference>
<protein>
    <submittedName>
        <fullName evidence="4">M23 family metallopeptidase</fullName>
    </submittedName>
</protein>
<evidence type="ECO:0000313" key="5">
    <source>
        <dbReference type="Proteomes" id="UP000320948"/>
    </source>
</evidence>
<comment type="caution">
    <text evidence="4">The sequence shown here is derived from an EMBL/GenBank/DDBJ whole genome shotgun (WGS) entry which is preliminary data.</text>
</comment>
<dbReference type="InterPro" id="IPR011055">
    <property type="entry name" value="Dup_hybrid_motif"/>
</dbReference>
<dbReference type="Pfam" id="PF01551">
    <property type="entry name" value="Peptidase_M23"/>
    <property type="match status" value="1"/>
</dbReference>
<dbReference type="PANTHER" id="PTHR21666:SF270">
    <property type="entry name" value="MUREIN HYDROLASE ACTIVATOR ENVC"/>
    <property type="match status" value="1"/>
</dbReference>
<keyword evidence="2" id="KW-0812">Transmembrane</keyword>
<dbReference type="InterPro" id="IPR016047">
    <property type="entry name" value="M23ase_b-sheet_dom"/>
</dbReference>